<dbReference type="Proteomes" id="UP000472277">
    <property type="component" value="Chromosome 16"/>
</dbReference>
<comment type="subcellular location">
    <subcellularLocation>
        <location evidence="1 8">Secreted</location>
    </subcellularLocation>
</comment>
<dbReference type="AlphaFoldDB" id="A0A673WJP0"/>
<sequence length="128" mass="14213">MQCKCFLSCVLLLTAAGPLLTHPVSHSNEMSYTGTASVEEDQVVSPEELSLSDHTYRFHSAPGLGISTLSSYQLLFLSHSLSTTSFLSLALSQVLLETPALSPQPHFLGSRREYRKRTTPECFWKYCV</sequence>
<dbReference type="GO" id="GO:0005576">
    <property type="term" value="C:extracellular region"/>
    <property type="evidence" value="ECO:0007669"/>
    <property type="project" value="UniProtKB-SubCell"/>
</dbReference>
<gene>
    <name evidence="10" type="primary">UTS2</name>
    <name evidence="10" type="synonym">uts2</name>
</gene>
<organism evidence="10 11">
    <name type="scientific">Salmo trutta</name>
    <name type="common">Brown trout</name>
    <dbReference type="NCBI Taxonomy" id="8032"/>
    <lineage>
        <taxon>Eukaryota</taxon>
        <taxon>Metazoa</taxon>
        <taxon>Chordata</taxon>
        <taxon>Craniata</taxon>
        <taxon>Vertebrata</taxon>
        <taxon>Euteleostomi</taxon>
        <taxon>Actinopterygii</taxon>
        <taxon>Neopterygii</taxon>
        <taxon>Teleostei</taxon>
        <taxon>Protacanthopterygii</taxon>
        <taxon>Salmoniformes</taxon>
        <taxon>Salmonidae</taxon>
        <taxon>Salmoninae</taxon>
        <taxon>Salmo</taxon>
    </lineage>
</organism>
<evidence type="ECO:0000256" key="8">
    <source>
        <dbReference type="RuleBase" id="RU000636"/>
    </source>
</evidence>
<dbReference type="GO" id="GO:0008217">
    <property type="term" value="P:regulation of blood pressure"/>
    <property type="evidence" value="ECO:0007669"/>
    <property type="project" value="InterPro"/>
</dbReference>
<evidence type="ECO:0000256" key="6">
    <source>
        <dbReference type="ARBA" id="ARBA00022729"/>
    </source>
</evidence>
<dbReference type="GeneTree" id="ENSGT00510000049583"/>
<dbReference type="Pfam" id="PF02083">
    <property type="entry name" value="Urotensin_II"/>
    <property type="match status" value="1"/>
</dbReference>
<keyword evidence="4" id="KW-0165">Cleavage on pair of basic residues</keyword>
<evidence type="ECO:0000256" key="1">
    <source>
        <dbReference type="ARBA" id="ARBA00004613"/>
    </source>
</evidence>
<dbReference type="GO" id="GO:0097746">
    <property type="term" value="P:blood vessel diameter maintenance"/>
    <property type="evidence" value="ECO:0007669"/>
    <property type="project" value="InterPro"/>
</dbReference>
<comment type="similarity">
    <text evidence="2 8">Belongs to the urotensin-2 family.</text>
</comment>
<dbReference type="OMA" id="AVEVSVX"/>
<evidence type="ECO:0000256" key="4">
    <source>
        <dbReference type="ARBA" id="ARBA00022685"/>
    </source>
</evidence>
<dbReference type="PANTHER" id="PTHR14447:SF0">
    <property type="entry name" value="UROTENSIN-2"/>
    <property type="match status" value="1"/>
</dbReference>
<evidence type="ECO:0000256" key="3">
    <source>
        <dbReference type="ARBA" id="ARBA00022525"/>
    </source>
</evidence>
<dbReference type="PANTHER" id="PTHR14447">
    <property type="entry name" value="UROTENSIN 2"/>
    <property type="match status" value="1"/>
</dbReference>
<evidence type="ECO:0000256" key="9">
    <source>
        <dbReference type="SAM" id="SignalP"/>
    </source>
</evidence>
<keyword evidence="11" id="KW-1185">Reference proteome</keyword>
<dbReference type="InParanoid" id="A0A673WJP0"/>
<accession>A0A673WJP0</accession>
<dbReference type="GO" id="GO:0005179">
    <property type="term" value="F:hormone activity"/>
    <property type="evidence" value="ECO:0007669"/>
    <property type="project" value="UniProtKB-KW"/>
</dbReference>
<dbReference type="InterPro" id="IPR001483">
    <property type="entry name" value="Urotensin_II"/>
</dbReference>
<evidence type="ECO:0000256" key="7">
    <source>
        <dbReference type="ARBA" id="ARBA00023157"/>
    </source>
</evidence>
<protein>
    <submittedName>
        <fullName evidence="10">Urotensin 2, beta</fullName>
    </submittedName>
</protein>
<name>A0A673WJP0_SALTR</name>
<evidence type="ECO:0000256" key="5">
    <source>
        <dbReference type="ARBA" id="ARBA00022702"/>
    </source>
</evidence>
<dbReference type="PROSITE" id="PS00984">
    <property type="entry name" value="UROTENSIN_II"/>
    <property type="match status" value="1"/>
</dbReference>
<evidence type="ECO:0000256" key="2">
    <source>
        <dbReference type="ARBA" id="ARBA00006719"/>
    </source>
</evidence>
<proteinExistence type="inferred from homology"/>
<keyword evidence="7" id="KW-1015">Disulfide bond</keyword>
<keyword evidence="6 9" id="KW-0732">Signal</keyword>
<keyword evidence="5 8" id="KW-0372">Hormone</keyword>
<reference evidence="10" key="1">
    <citation type="submission" date="2025-08" db="UniProtKB">
        <authorList>
            <consortium name="Ensembl"/>
        </authorList>
    </citation>
    <scope>IDENTIFICATION</scope>
</reference>
<evidence type="ECO:0000313" key="11">
    <source>
        <dbReference type="Proteomes" id="UP000472277"/>
    </source>
</evidence>
<dbReference type="Ensembl" id="ENSSTUT00000009946.1">
    <property type="protein sequence ID" value="ENSSTUP00000009308.1"/>
    <property type="gene ID" value="ENSSTUG00000004551.1"/>
</dbReference>
<feature type="chain" id="PRO_5025693309" evidence="9">
    <location>
        <begin position="22"/>
        <end position="128"/>
    </location>
</feature>
<feature type="signal peptide" evidence="9">
    <location>
        <begin position="1"/>
        <end position="21"/>
    </location>
</feature>
<keyword evidence="3" id="KW-0964">Secreted</keyword>
<reference evidence="10" key="2">
    <citation type="submission" date="2025-09" db="UniProtKB">
        <authorList>
            <consortium name="Ensembl"/>
        </authorList>
    </citation>
    <scope>IDENTIFICATION</scope>
</reference>
<evidence type="ECO:0000313" key="10">
    <source>
        <dbReference type="Ensembl" id="ENSSTUP00000009308.1"/>
    </source>
</evidence>